<keyword evidence="1" id="KW-0805">Transcription regulation</keyword>
<dbReference type="PANTHER" id="PTHR30136">
    <property type="entry name" value="HELIX-TURN-HELIX TRANSCRIPTIONAL REGULATOR, ICLR FAMILY"/>
    <property type="match status" value="1"/>
</dbReference>
<accession>A0ABX0DC01</accession>
<dbReference type="InterPro" id="IPR036390">
    <property type="entry name" value="WH_DNA-bd_sf"/>
</dbReference>
<feature type="domain" description="HTH iclR-type" evidence="5">
    <location>
        <begin position="26"/>
        <end position="87"/>
    </location>
</feature>
<keyword evidence="8" id="KW-1185">Reference proteome</keyword>
<evidence type="ECO:0000259" key="6">
    <source>
        <dbReference type="PROSITE" id="PS51078"/>
    </source>
</evidence>
<feature type="domain" description="IclR-ED" evidence="6">
    <location>
        <begin position="88"/>
        <end position="272"/>
    </location>
</feature>
<evidence type="ECO:0000313" key="8">
    <source>
        <dbReference type="Proteomes" id="UP000479226"/>
    </source>
</evidence>
<dbReference type="InterPro" id="IPR014757">
    <property type="entry name" value="Tscrpt_reg_IclR_C"/>
</dbReference>
<proteinExistence type="predicted"/>
<evidence type="ECO:0000259" key="5">
    <source>
        <dbReference type="PROSITE" id="PS51077"/>
    </source>
</evidence>
<dbReference type="InterPro" id="IPR050707">
    <property type="entry name" value="HTH_MetabolicPath_Reg"/>
</dbReference>
<dbReference type="Pfam" id="PF01614">
    <property type="entry name" value="IclR_C"/>
    <property type="match status" value="1"/>
</dbReference>
<dbReference type="PANTHER" id="PTHR30136:SF24">
    <property type="entry name" value="HTH-TYPE TRANSCRIPTIONAL REPRESSOR ALLR"/>
    <property type="match status" value="1"/>
</dbReference>
<dbReference type="SUPFAM" id="SSF46785">
    <property type="entry name" value="Winged helix' DNA-binding domain"/>
    <property type="match status" value="1"/>
</dbReference>
<keyword evidence="2" id="KW-0238">DNA-binding</keyword>
<gene>
    <name evidence="7" type="ORF">G6N77_11905</name>
</gene>
<organism evidence="7 8">
    <name type="scientific">Arthrobacter silviterrae</name>
    <dbReference type="NCBI Taxonomy" id="2026658"/>
    <lineage>
        <taxon>Bacteria</taxon>
        <taxon>Bacillati</taxon>
        <taxon>Actinomycetota</taxon>
        <taxon>Actinomycetes</taxon>
        <taxon>Micrococcales</taxon>
        <taxon>Micrococcaceae</taxon>
        <taxon>Arthrobacter</taxon>
    </lineage>
</organism>
<dbReference type="Gene3D" id="1.10.10.10">
    <property type="entry name" value="Winged helix-like DNA-binding domain superfamily/Winged helix DNA-binding domain"/>
    <property type="match status" value="1"/>
</dbReference>
<dbReference type="Gene3D" id="3.30.450.40">
    <property type="match status" value="1"/>
</dbReference>
<dbReference type="EMBL" id="JAAKZI010000019">
    <property type="protein sequence ID" value="NGN84158.1"/>
    <property type="molecule type" value="Genomic_DNA"/>
</dbReference>
<feature type="compositionally biased region" description="Basic and acidic residues" evidence="4">
    <location>
        <begin position="10"/>
        <end position="21"/>
    </location>
</feature>
<dbReference type="PROSITE" id="PS51078">
    <property type="entry name" value="ICLR_ED"/>
    <property type="match status" value="1"/>
</dbReference>
<dbReference type="SUPFAM" id="SSF55781">
    <property type="entry name" value="GAF domain-like"/>
    <property type="match status" value="1"/>
</dbReference>
<evidence type="ECO:0000256" key="4">
    <source>
        <dbReference type="SAM" id="MobiDB-lite"/>
    </source>
</evidence>
<keyword evidence="3" id="KW-0804">Transcription</keyword>
<dbReference type="InterPro" id="IPR005471">
    <property type="entry name" value="Tscrpt_reg_IclR_N"/>
</dbReference>
<dbReference type="Proteomes" id="UP000479226">
    <property type="component" value="Unassembled WGS sequence"/>
</dbReference>
<reference evidence="7 8" key="1">
    <citation type="submission" date="2020-02" db="EMBL/GenBank/DDBJ databases">
        <title>Genome sequence of the type strain DSM 27180 of Arthrobacter silviterrae.</title>
        <authorList>
            <person name="Gao J."/>
            <person name="Sun J."/>
        </authorList>
    </citation>
    <scope>NUCLEOTIDE SEQUENCE [LARGE SCALE GENOMIC DNA]</scope>
    <source>
        <strain evidence="7 8">DSM 27180</strain>
    </source>
</reference>
<name>A0ABX0DC01_9MICC</name>
<evidence type="ECO:0000256" key="2">
    <source>
        <dbReference type="ARBA" id="ARBA00023125"/>
    </source>
</evidence>
<dbReference type="PROSITE" id="PS51077">
    <property type="entry name" value="HTH_ICLR"/>
    <property type="match status" value="1"/>
</dbReference>
<protein>
    <submittedName>
        <fullName evidence="7">IclR family transcriptional regulator</fullName>
    </submittedName>
</protein>
<dbReference type="Pfam" id="PF09339">
    <property type="entry name" value="HTH_IclR"/>
    <property type="match status" value="1"/>
</dbReference>
<evidence type="ECO:0000256" key="1">
    <source>
        <dbReference type="ARBA" id="ARBA00023015"/>
    </source>
</evidence>
<dbReference type="RefSeq" id="WP_165182377.1">
    <property type="nucleotide sequence ID" value="NZ_JAAKZI010000019.1"/>
</dbReference>
<dbReference type="InterPro" id="IPR029016">
    <property type="entry name" value="GAF-like_dom_sf"/>
</dbReference>
<sequence length="272" mass="28866">MGDTQLKQANAEHAKGGESRAHATPAPAVTRAAAVLNALAESESGRLTLSDLARGLGIPKSSTSNLLQALEDAELISRQGADYALGVKLVELGAAYLSRRDEVREFYRFCEQAPTLRGETVRIAMLDGDNVIYLARYEGHPAVRLTSNIGDKMPVSVCAVGKALVARLHDHDIAQLYPDALKLPAMTPKSLATGKAFKAEILKVRAQGYAFEDEESTLGVVCLGMAVPTRGAHGPSLGVSVTALKATFSDAQRDAMVGELRELTRALGNPMG</sequence>
<evidence type="ECO:0000313" key="7">
    <source>
        <dbReference type="EMBL" id="NGN84158.1"/>
    </source>
</evidence>
<dbReference type="InterPro" id="IPR036388">
    <property type="entry name" value="WH-like_DNA-bd_sf"/>
</dbReference>
<feature type="region of interest" description="Disordered" evidence="4">
    <location>
        <begin position="1"/>
        <end position="26"/>
    </location>
</feature>
<dbReference type="SMART" id="SM00346">
    <property type="entry name" value="HTH_ICLR"/>
    <property type="match status" value="1"/>
</dbReference>
<evidence type="ECO:0000256" key="3">
    <source>
        <dbReference type="ARBA" id="ARBA00023163"/>
    </source>
</evidence>
<comment type="caution">
    <text evidence="7">The sequence shown here is derived from an EMBL/GenBank/DDBJ whole genome shotgun (WGS) entry which is preliminary data.</text>
</comment>